<evidence type="ECO:0000313" key="2">
    <source>
        <dbReference type="Proteomes" id="UP000192743"/>
    </source>
</evidence>
<sequence length="67" mass="8175">MMGLIIVSRYIEEQTRKELAGTMAYDEIEYELSKQYQRFTKDYEQYRLQNPCIKGILFFYMTKCLKI</sequence>
<accession>A0A9W3ST61</accession>
<reference evidence="1 2" key="1">
    <citation type="submission" date="2016-02" db="EMBL/GenBank/DDBJ databases">
        <title>Comparative analysis of three nematocidal Bacillus thuringiensis strains.</title>
        <authorList>
            <person name="Hollensteiner J."/>
            <person name="Kloesener M."/>
            <person name="Bunk B."/>
            <person name="Sproeer C."/>
            <person name="Rosenstiel P."/>
            <person name="Schulte-Iserlohe R."/>
            <person name="Schulenburg H."/>
            <person name="Liesegang H."/>
        </authorList>
    </citation>
    <scope>NUCLEOTIDE SEQUENCE [LARGE SCALE GENOMIC DNA]</scope>
    <source>
        <strain evidence="1 2">Bt18247</strain>
    </source>
</reference>
<dbReference type="RefSeq" id="WP_069355600.1">
    <property type="nucleotide sequence ID" value="NZ_CP015250.1"/>
</dbReference>
<dbReference type="AlphaFoldDB" id="A0A9W3ST61"/>
<organism evidence="1 2">
    <name type="scientific">Bacillus thuringiensis Bt18247</name>
    <dbReference type="NCBI Taxonomy" id="1423143"/>
    <lineage>
        <taxon>Bacteria</taxon>
        <taxon>Bacillati</taxon>
        <taxon>Bacillota</taxon>
        <taxon>Bacilli</taxon>
        <taxon>Bacillales</taxon>
        <taxon>Bacillaceae</taxon>
        <taxon>Bacillus</taxon>
        <taxon>Bacillus cereus group</taxon>
    </lineage>
</organism>
<dbReference type="EMBL" id="CP015250">
    <property type="protein sequence ID" value="AOM11081.1"/>
    <property type="molecule type" value="Genomic_DNA"/>
</dbReference>
<name>A0A9W3ST61_BACTU</name>
<gene>
    <name evidence="1" type="ORF">BTI247_26920</name>
</gene>
<proteinExistence type="predicted"/>
<dbReference type="Proteomes" id="UP000192743">
    <property type="component" value="Chromosome"/>
</dbReference>
<protein>
    <submittedName>
        <fullName evidence="1">Uncharacterized protein</fullName>
    </submittedName>
</protein>
<evidence type="ECO:0000313" key="1">
    <source>
        <dbReference type="EMBL" id="AOM11081.1"/>
    </source>
</evidence>